<name>A0A5P1EDB0_ASPOF</name>
<dbReference type="Gramene" id="ONK63753">
    <property type="protein sequence ID" value="ONK63753"/>
    <property type="gene ID" value="A4U43_C07F18580"/>
</dbReference>
<reference evidence="2" key="1">
    <citation type="journal article" date="2017" name="Nat. Commun.">
        <title>The asparagus genome sheds light on the origin and evolution of a young Y chromosome.</title>
        <authorList>
            <person name="Harkess A."/>
            <person name="Zhou J."/>
            <person name="Xu C."/>
            <person name="Bowers J.E."/>
            <person name="Van der Hulst R."/>
            <person name="Ayyampalayam S."/>
            <person name="Mercati F."/>
            <person name="Riccardi P."/>
            <person name="McKain M.R."/>
            <person name="Kakrana A."/>
            <person name="Tang H."/>
            <person name="Ray J."/>
            <person name="Groenendijk J."/>
            <person name="Arikit S."/>
            <person name="Mathioni S.M."/>
            <person name="Nakano M."/>
            <person name="Shan H."/>
            <person name="Telgmann-Rauber A."/>
            <person name="Kanno A."/>
            <person name="Yue Z."/>
            <person name="Chen H."/>
            <person name="Li W."/>
            <person name="Chen Y."/>
            <person name="Xu X."/>
            <person name="Zhang Y."/>
            <person name="Luo S."/>
            <person name="Chen H."/>
            <person name="Gao J."/>
            <person name="Mao Z."/>
            <person name="Pires J.C."/>
            <person name="Luo M."/>
            <person name="Kudrna D."/>
            <person name="Wing R.A."/>
            <person name="Meyers B.C."/>
            <person name="Yi K."/>
            <person name="Kong H."/>
            <person name="Lavrijsen P."/>
            <person name="Sunseri F."/>
            <person name="Falavigna A."/>
            <person name="Ye Y."/>
            <person name="Leebens-Mack J.H."/>
            <person name="Chen G."/>
        </authorList>
    </citation>
    <scope>NUCLEOTIDE SEQUENCE [LARGE SCALE GENOMIC DNA]</scope>
    <source>
        <strain evidence="2">cv. DH0086</strain>
    </source>
</reference>
<evidence type="ECO:0000313" key="2">
    <source>
        <dbReference type="Proteomes" id="UP000243459"/>
    </source>
</evidence>
<dbReference type="Proteomes" id="UP000243459">
    <property type="component" value="Chromosome 7"/>
</dbReference>
<dbReference type="AlphaFoldDB" id="A0A5P1EDB0"/>
<sequence>MAWTKAARLCLSGDNIYKRGLVGESMVGKVLVSVLAEEPGRKCLVEGATRRRGAGWRVLGQRRNNVVEWMQEDSGARSLGQK</sequence>
<keyword evidence="2" id="KW-1185">Reference proteome</keyword>
<proteinExistence type="predicted"/>
<accession>A0A5P1EDB0</accession>
<dbReference type="EMBL" id="CM007387">
    <property type="protein sequence ID" value="ONK63753.1"/>
    <property type="molecule type" value="Genomic_DNA"/>
</dbReference>
<evidence type="ECO:0000313" key="1">
    <source>
        <dbReference type="EMBL" id="ONK63753.1"/>
    </source>
</evidence>
<organism evidence="1 2">
    <name type="scientific">Asparagus officinalis</name>
    <name type="common">Garden asparagus</name>
    <dbReference type="NCBI Taxonomy" id="4686"/>
    <lineage>
        <taxon>Eukaryota</taxon>
        <taxon>Viridiplantae</taxon>
        <taxon>Streptophyta</taxon>
        <taxon>Embryophyta</taxon>
        <taxon>Tracheophyta</taxon>
        <taxon>Spermatophyta</taxon>
        <taxon>Magnoliopsida</taxon>
        <taxon>Liliopsida</taxon>
        <taxon>Asparagales</taxon>
        <taxon>Asparagaceae</taxon>
        <taxon>Asparagoideae</taxon>
        <taxon>Asparagus</taxon>
    </lineage>
</organism>
<gene>
    <name evidence="1" type="ORF">A4U43_C07F18580</name>
</gene>
<protein>
    <submittedName>
        <fullName evidence="1">Uncharacterized protein</fullName>
    </submittedName>
</protein>